<reference evidence="1" key="1">
    <citation type="submission" date="2022-11" db="EMBL/GenBank/DDBJ databases">
        <title>Centuries of genome instability and evolution in soft-shell clam transmissible cancer (bioRxiv).</title>
        <authorList>
            <person name="Hart S.F.M."/>
            <person name="Yonemitsu M.A."/>
            <person name="Giersch R.M."/>
            <person name="Beal B.F."/>
            <person name="Arriagada G."/>
            <person name="Davis B.W."/>
            <person name="Ostrander E.A."/>
            <person name="Goff S.P."/>
            <person name="Metzger M.J."/>
        </authorList>
    </citation>
    <scope>NUCLEOTIDE SEQUENCE</scope>
    <source>
        <strain evidence="1">MELC-2E11</strain>
        <tissue evidence="1">Siphon/mantle</tissue>
    </source>
</reference>
<name>A0ABY7F7B3_MYAAR</name>
<evidence type="ECO:0000313" key="1">
    <source>
        <dbReference type="EMBL" id="WAR16906.1"/>
    </source>
</evidence>
<keyword evidence="2" id="KW-1185">Reference proteome</keyword>
<dbReference type="EMBL" id="CP111021">
    <property type="protein sequence ID" value="WAR16906.1"/>
    <property type="molecule type" value="Genomic_DNA"/>
</dbReference>
<organism evidence="1 2">
    <name type="scientific">Mya arenaria</name>
    <name type="common">Soft-shell clam</name>
    <dbReference type="NCBI Taxonomy" id="6604"/>
    <lineage>
        <taxon>Eukaryota</taxon>
        <taxon>Metazoa</taxon>
        <taxon>Spiralia</taxon>
        <taxon>Lophotrochozoa</taxon>
        <taxon>Mollusca</taxon>
        <taxon>Bivalvia</taxon>
        <taxon>Autobranchia</taxon>
        <taxon>Heteroconchia</taxon>
        <taxon>Euheterodonta</taxon>
        <taxon>Imparidentia</taxon>
        <taxon>Neoheterodontei</taxon>
        <taxon>Myida</taxon>
        <taxon>Myoidea</taxon>
        <taxon>Myidae</taxon>
        <taxon>Mya</taxon>
    </lineage>
</organism>
<accession>A0ABY7F7B3</accession>
<proteinExistence type="predicted"/>
<sequence>MDEIWRQAVKYLVGRKIQTEPDVSKSDTDGESDEENLFSNFQPYLKSQTSAGKCKQASPPTTYSEQQWELSDESIERCYQAARDLMQIRMGPFGKQNIASEYKDEPEIEITFKLQFLTTTERLKITITEIKNIGGTHDIEKTSMYVEFFTGKGFH</sequence>
<evidence type="ECO:0000313" key="2">
    <source>
        <dbReference type="Proteomes" id="UP001164746"/>
    </source>
</evidence>
<gene>
    <name evidence="1" type="ORF">MAR_031500</name>
</gene>
<dbReference type="Proteomes" id="UP001164746">
    <property type="component" value="Chromosome 10"/>
</dbReference>
<protein>
    <submittedName>
        <fullName evidence="1">Uncharacterized protein</fullName>
    </submittedName>
</protein>